<evidence type="ECO:0000313" key="8">
    <source>
        <dbReference type="EMBL" id="TMM54681.1"/>
    </source>
</evidence>
<dbReference type="GO" id="GO:0071949">
    <property type="term" value="F:FAD binding"/>
    <property type="evidence" value="ECO:0007669"/>
    <property type="project" value="TreeGrafter"/>
</dbReference>
<dbReference type="PANTHER" id="PTHR11455">
    <property type="entry name" value="CRYPTOCHROME"/>
    <property type="match status" value="1"/>
</dbReference>
<evidence type="ECO:0000256" key="4">
    <source>
        <dbReference type="PIRSR" id="PIRSR602081-1"/>
    </source>
</evidence>
<dbReference type="GO" id="GO:0003904">
    <property type="term" value="F:deoxyribodipyrimidine photo-lyase activity"/>
    <property type="evidence" value="ECO:0007669"/>
    <property type="project" value="TreeGrafter"/>
</dbReference>
<dbReference type="Proteomes" id="UP000309550">
    <property type="component" value="Unassembled WGS sequence"/>
</dbReference>
<feature type="site" description="Electron transfer via tryptophanyl radical" evidence="5">
    <location>
        <position position="305"/>
    </location>
</feature>
<protein>
    <submittedName>
        <fullName evidence="8">Deoxyribodipyrimidine photo-lyase</fullName>
    </submittedName>
</protein>
<comment type="similarity">
    <text evidence="6">Belongs to the DNA photolyase family.</text>
</comment>
<evidence type="ECO:0000256" key="3">
    <source>
        <dbReference type="ARBA" id="ARBA00022827"/>
    </source>
</evidence>
<dbReference type="Gene3D" id="3.40.50.620">
    <property type="entry name" value="HUPs"/>
    <property type="match status" value="1"/>
</dbReference>
<dbReference type="OrthoDB" id="9772484at2"/>
<keyword evidence="8" id="KW-0456">Lyase</keyword>
<keyword evidence="9" id="KW-1185">Reference proteome</keyword>
<dbReference type="AlphaFoldDB" id="A0A5S3PK48"/>
<dbReference type="InterPro" id="IPR002081">
    <property type="entry name" value="Cryptochrome/DNA_photolyase_1"/>
</dbReference>
<dbReference type="InterPro" id="IPR006050">
    <property type="entry name" value="DNA_photolyase_N"/>
</dbReference>
<dbReference type="Pfam" id="PF03441">
    <property type="entry name" value="FAD_binding_7"/>
    <property type="match status" value="1"/>
</dbReference>
<name>A0A5S3PK48_9RHOB</name>
<keyword evidence="6" id="KW-0157">Chromophore</keyword>
<dbReference type="InterPro" id="IPR005101">
    <property type="entry name" value="Cryptochr/Photolyase_FAD-bd"/>
</dbReference>
<dbReference type="GO" id="GO:0003677">
    <property type="term" value="F:DNA binding"/>
    <property type="evidence" value="ECO:0007669"/>
    <property type="project" value="TreeGrafter"/>
</dbReference>
<reference evidence="8 9" key="1">
    <citation type="submission" date="2019-05" db="EMBL/GenBank/DDBJ databases">
        <title>Sulfitobacter sabulilitoris sp. nov., isolated from a marine sand.</title>
        <authorList>
            <person name="Yoon J.-H."/>
        </authorList>
    </citation>
    <scope>NUCLEOTIDE SEQUENCE [LARGE SCALE GENOMIC DNA]</scope>
    <source>
        <strain evidence="8 9">HSMS-29</strain>
    </source>
</reference>
<feature type="domain" description="Photolyase/cryptochrome alpha/beta" evidence="7">
    <location>
        <begin position="5"/>
        <end position="131"/>
    </location>
</feature>
<feature type="site" description="Electron transfer via tryptophanyl radical" evidence="5">
    <location>
        <position position="383"/>
    </location>
</feature>
<gene>
    <name evidence="8" type="ORF">FDT80_03595</name>
</gene>
<feature type="binding site" evidence="4">
    <location>
        <position position="224"/>
    </location>
    <ligand>
        <name>FAD</name>
        <dbReference type="ChEBI" id="CHEBI:57692"/>
    </ligand>
</feature>
<keyword evidence="2 4" id="KW-0285">Flavoprotein</keyword>
<dbReference type="RefSeq" id="WP_138660853.1">
    <property type="nucleotide sequence ID" value="NZ_VANS01000001.1"/>
</dbReference>
<dbReference type="PANTHER" id="PTHR11455:SF9">
    <property type="entry name" value="CRYPTOCHROME CIRCADIAN CLOCK 5 ISOFORM X1"/>
    <property type="match status" value="1"/>
</dbReference>
<feature type="binding site" evidence="4">
    <location>
        <begin position="373"/>
        <end position="375"/>
    </location>
    <ligand>
        <name>FAD</name>
        <dbReference type="ChEBI" id="CHEBI:57692"/>
    </ligand>
</feature>
<dbReference type="GO" id="GO:0009416">
    <property type="term" value="P:response to light stimulus"/>
    <property type="evidence" value="ECO:0007669"/>
    <property type="project" value="TreeGrafter"/>
</dbReference>
<sequence>MTASSPVLVWFRRDLRLSDHPALDAACATGRPVIPVFVHDDVSDSLGAAPKWRLGLGVEDFAATLADKGSRLILRRGDALAQLQALIDETGAGAVFWSRLYDPQSVDRDTRVKTTLKDAGIEARSFGGHLMFEPWSVETGQGEYYKVYTPFWNSVKSRDVDAPLSAPPKIPAPEAWPESDDLDDWAMGAAMNRGADVVRPHVRLGESAAQSRLGAFMANIVQGYGESRDIPGQDGTSGLSENLSLGEISPHQCWHAGQRARQEGKQGAETFLKELVWREFAYHLMHHTPRILTENWREKWDSFPWQDDARGAQVLAWKKGRTGIPFVDAAMREMYVTGRMHNRGRMIVASYLTKHLMTHWRIGKEWFEDCLIDWDPASNAMGWQWAAGSGPDATPYFRVFNPVTQLDKFDKSRDYTRAWIAEGRADPSATALSFFDAVPRHWGMSPEDEYPDPIMPADEGRKRALNAYENRDF</sequence>
<evidence type="ECO:0000313" key="9">
    <source>
        <dbReference type="Proteomes" id="UP000309550"/>
    </source>
</evidence>
<feature type="binding site" evidence="4">
    <location>
        <position position="271"/>
    </location>
    <ligand>
        <name>FAD</name>
        <dbReference type="ChEBI" id="CHEBI:57692"/>
    </ligand>
</feature>
<comment type="cofactor">
    <cofactor evidence="1">
        <name>(6R)-5,10-methylene-5,6,7,8-tetrahydrofolate</name>
        <dbReference type="ChEBI" id="CHEBI:15636"/>
    </cofactor>
</comment>
<dbReference type="SUPFAM" id="SSF48173">
    <property type="entry name" value="Cryptochrome/photolyase FAD-binding domain"/>
    <property type="match status" value="1"/>
</dbReference>
<dbReference type="InterPro" id="IPR036155">
    <property type="entry name" value="Crypto/Photolyase_N_sf"/>
</dbReference>
<dbReference type="Gene3D" id="1.10.579.10">
    <property type="entry name" value="DNA Cyclobutane Dipyrimidine Photolyase, subunit A, domain 3"/>
    <property type="match status" value="1"/>
</dbReference>
<organism evidence="8 9">
    <name type="scientific">Sulfitobacter sabulilitoris</name>
    <dbReference type="NCBI Taxonomy" id="2562655"/>
    <lineage>
        <taxon>Bacteria</taxon>
        <taxon>Pseudomonadati</taxon>
        <taxon>Pseudomonadota</taxon>
        <taxon>Alphaproteobacteria</taxon>
        <taxon>Rhodobacterales</taxon>
        <taxon>Roseobacteraceae</taxon>
        <taxon>Sulfitobacter</taxon>
    </lineage>
</organism>
<dbReference type="Gene3D" id="1.25.40.80">
    <property type="match status" value="1"/>
</dbReference>
<dbReference type="EMBL" id="VANS01000001">
    <property type="protein sequence ID" value="TMM54681.1"/>
    <property type="molecule type" value="Genomic_DNA"/>
</dbReference>
<feature type="site" description="Electron transfer via tryptophanyl radical" evidence="5">
    <location>
        <position position="360"/>
    </location>
</feature>
<dbReference type="InterPro" id="IPR036134">
    <property type="entry name" value="Crypto/Photolyase_FAD-like_sf"/>
</dbReference>
<evidence type="ECO:0000256" key="1">
    <source>
        <dbReference type="ARBA" id="ARBA00001932"/>
    </source>
</evidence>
<dbReference type="SUPFAM" id="SSF52425">
    <property type="entry name" value="Cryptochrome/photolyase, N-terminal domain"/>
    <property type="match status" value="1"/>
</dbReference>
<dbReference type="InterPro" id="IPR014729">
    <property type="entry name" value="Rossmann-like_a/b/a_fold"/>
</dbReference>
<dbReference type="PROSITE" id="PS51645">
    <property type="entry name" value="PHR_CRY_ALPHA_BETA"/>
    <property type="match status" value="1"/>
</dbReference>
<comment type="cofactor">
    <cofactor evidence="4">
        <name>FAD</name>
        <dbReference type="ChEBI" id="CHEBI:57692"/>
    </cofactor>
    <text evidence="4">Binds 1 FAD per subunit.</text>
</comment>
<keyword evidence="3 4" id="KW-0274">FAD</keyword>
<evidence type="ECO:0000259" key="7">
    <source>
        <dbReference type="PROSITE" id="PS51645"/>
    </source>
</evidence>
<proteinExistence type="inferred from homology"/>
<evidence type="ECO:0000256" key="2">
    <source>
        <dbReference type="ARBA" id="ARBA00022630"/>
    </source>
</evidence>
<dbReference type="Pfam" id="PF00875">
    <property type="entry name" value="DNA_photolyase"/>
    <property type="match status" value="1"/>
</dbReference>
<evidence type="ECO:0000256" key="5">
    <source>
        <dbReference type="PIRSR" id="PIRSR602081-2"/>
    </source>
</evidence>
<comment type="caution">
    <text evidence="8">The sequence shown here is derived from an EMBL/GenBank/DDBJ whole genome shotgun (WGS) entry which is preliminary data.</text>
</comment>
<accession>A0A5S3PK48</accession>
<feature type="binding site" evidence="4">
    <location>
        <begin position="236"/>
        <end position="240"/>
    </location>
    <ligand>
        <name>FAD</name>
        <dbReference type="ChEBI" id="CHEBI:57692"/>
    </ligand>
</feature>
<evidence type="ECO:0000256" key="6">
    <source>
        <dbReference type="RuleBase" id="RU004182"/>
    </source>
</evidence>
<dbReference type="PRINTS" id="PR00147">
    <property type="entry name" value="DNAPHOTLYASE"/>
</dbReference>